<proteinExistence type="predicted"/>
<reference evidence="3 4" key="1">
    <citation type="submission" date="2024-01" db="EMBL/GenBank/DDBJ databases">
        <title>A draft genome for the cacao thread blight pathogen Marasmiellus scandens.</title>
        <authorList>
            <person name="Baruah I.K."/>
            <person name="Leung J."/>
            <person name="Bukari Y."/>
            <person name="Amoako-Attah I."/>
            <person name="Meinhardt L.W."/>
            <person name="Bailey B.A."/>
            <person name="Cohen S.P."/>
        </authorList>
    </citation>
    <scope>NUCLEOTIDE SEQUENCE [LARGE SCALE GENOMIC DNA]</scope>
    <source>
        <strain evidence="3 4">GH-19</strain>
    </source>
</reference>
<gene>
    <name evidence="3" type="ORF">VKT23_016538</name>
</gene>
<evidence type="ECO:0000313" key="3">
    <source>
        <dbReference type="EMBL" id="KAK7441544.1"/>
    </source>
</evidence>
<dbReference type="EMBL" id="JBANRG010000062">
    <property type="protein sequence ID" value="KAK7441544.1"/>
    <property type="molecule type" value="Genomic_DNA"/>
</dbReference>
<protein>
    <recommendedName>
        <fullName evidence="2">DUF6699 domain-containing protein</fullName>
    </recommendedName>
</protein>
<organism evidence="3 4">
    <name type="scientific">Marasmiellus scandens</name>
    <dbReference type="NCBI Taxonomy" id="2682957"/>
    <lineage>
        <taxon>Eukaryota</taxon>
        <taxon>Fungi</taxon>
        <taxon>Dikarya</taxon>
        <taxon>Basidiomycota</taxon>
        <taxon>Agaricomycotina</taxon>
        <taxon>Agaricomycetes</taxon>
        <taxon>Agaricomycetidae</taxon>
        <taxon>Agaricales</taxon>
        <taxon>Marasmiineae</taxon>
        <taxon>Omphalotaceae</taxon>
        <taxon>Marasmiellus</taxon>
    </lineage>
</organism>
<feature type="domain" description="DUF6699" evidence="2">
    <location>
        <begin position="132"/>
        <end position="197"/>
    </location>
</feature>
<name>A0ABR1IXH1_9AGAR</name>
<dbReference type="InterPro" id="IPR046522">
    <property type="entry name" value="DUF6699"/>
</dbReference>
<feature type="region of interest" description="Disordered" evidence="1">
    <location>
        <begin position="58"/>
        <end position="87"/>
    </location>
</feature>
<evidence type="ECO:0000259" key="2">
    <source>
        <dbReference type="Pfam" id="PF20415"/>
    </source>
</evidence>
<dbReference type="Proteomes" id="UP001498398">
    <property type="component" value="Unassembled WGS sequence"/>
</dbReference>
<dbReference type="Pfam" id="PF20415">
    <property type="entry name" value="DUF6699"/>
    <property type="match status" value="1"/>
</dbReference>
<feature type="compositionally biased region" description="Polar residues" evidence="1">
    <location>
        <begin position="74"/>
        <end position="87"/>
    </location>
</feature>
<comment type="caution">
    <text evidence="3">The sequence shown here is derived from an EMBL/GenBank/DDBJ whole genome shotgun (WGS) entry which is preliminary data.</text>
</comment>
<accession>A0ABR1IXH1</accession>
<sequence>MTNSTTRPCYWAYDRQNSQPISLIPYQNQYYPYVAPPSHSTPAPPATTRIVSRSPLAIRSSSWPPPTSSSTGTQLCPSQYSPAAQTPENHDGLYRTIPLPPQADPNVDVIPFLKAGSGLNMDLGLKLHHGHTQWPPIGRNMAERAATNPPIPSMTITHPSWKTTNWITVHRSSMPYVTVWDVLVTMIRALAYPDNSDSVTDRRTRLDLLPGRRLVGLTKSNDGVDLWIMEIA</sequence>
<keyword evidence="4" id="KW-1185">Reference proteome</keyword>
<evidence type="ECO:0000256" key="1">
    <source>
        <dbReference type="SAM" id="MobiDB-lite"/>
    </source>
</evidence>
<evidence type="ECO:0000313" key="4">
    <source>
        <dbReference type="Proteomes" id="UP001498398"/>
    </source>
</evidence>